<reference evidence="5" key="1">
    <citation type="submission" date="2022-10" db="EMBL/GenBank/DDBJ databases">
        <title>Tapping the CABI collections for fungal endophytes: first genome assemblies for Collariella, Neodidymelliopsis, Ascochyta clinopodiicola, Didymella pomorum, Didymosphaeria variabile, Neocosmospora piperis and Neocucurbitaria cava.</title>
        <authorList>
            <person name="Hill R."/>
        </authorList>
    </citation>
    <scope>NUCLEOTIDE SEQUENCE</scope>
    <source>
        <strain evidence="5">IMI 355082</strain>
    </source>
</reference>
<gene>
    <name evidence="5" type="ORF">N0V93_001044</name>
</gene>
<dbReference type="InterPro" id="IPR036188">
    <property type="entry name" value="FAD/NAD-bd_sf"/>
</dbReference>
<sequence length="587" mass="66019">MSTTNDMVNGAAFALKNEPVDTSRPMKVRVIGAGFSGILAAIRIPERLRNIDLVVYEKNEGIGGVWWLNKYPGLACDVPSHSYQYTFAPNPHWSSLYAPGAEIQRYLQGVAEKFGATRFIKTQHKLLQCVWNAERKKWTLQIQRTGSGETFEENDIDVLITARGLLNEPSWPNVPGLDKYRGKLLHSAEWDDGYDFRHKRVGVVGNGSSSIQIVPSLQPLEGIKMTVFMRSQTWISGAFGDAAMLALGLDPNEINFTPEQREAFARDPEGYLRMRKVIEDGGNLIHDSTIRGTDMQKQFVAEFTASMKQRLAKKPELFNAIIPTFAPGCRRLTPGKGYLEALTEDNVEVCNESIVEITETGVKLASGREVEVDALACATGFRTSAPPNFEVVGKHGMTLAQRWKTHPESYMSMMVDGFPNYLMMFGPNSAIGFGSLTKILENECDYCVKVLRKLQKEDYATIEPKPERVKDFQQYIGAYFSKTVYVDKCKSWYRSEGGQGNWIIGLWPGSTLHALDALRSPRWEDFVSIVYESVDPTGNALRWLGDGWSVSQTKGDPSWYLNPDEIDWPVEGKPEENPRFKARPWSH</sequence>
<keyword evidence="2" id="KW-0285">Flavoprotein</keyword>
<dbReference type="Pfam" id="PF00743">
    <property type="entry name" value="FMO-like"/>
    <property type="match status" value="1"/>
</dbReference>
<dbReference type="SUPFAM" id="SSF51905">
    <property type="entry name" value="FAD/NAD(P)-binding domain"/>
    <property type="match status" value="3"/>
</dbReference>
<evidence type="ECO:0000256" key="3">
    <source>
        <dbReference type="ARBA" id="ARBA00022827"/>
    </source>
</evidence>
<dbReference type="PANTHER" id="PTHR42877">
    <property type="entry name" value="L-ORNITHINE N(5)-MONOOXYGENASE-RELATED"/>
    <property type="match status" value="1"/>
</dbReference>
<protein>
    <submittedName>
        <fullName evidence="5">Uncharacterized protein</fullName>
    </submittedName>
</protein>
<evidence type="ECO:0000256" key="2">
    <source>
        <dbReference type="ARBA" id="ARBA00022630"/>
    </source>
</evidence>
<keyword evidence="4" id="KW-0560">Oxidoreductase</keyword>
<evidence type="ECO:0000256" key="4">
    <source>
        <dbReference type="ARBA" id="ARBA00023002"/>
    </source>
</evidence>
<dbReference type="EMBL" id="JAPEVB010000001">
    <property type="protein sequence ID" value="KAJ4396822.1"/>
    <property type="molecule type" value="Genomic_DNA"/>
</dbReference>
<dbReference type="Proteomes" id="UP001140453">
    <property type="component" value="Unassembled WGS sequence"/>
</dbReference>
<comment type="similarity">
    <text evidence="1">Belongs to the FAD-binding monooxygenase family.</text>
</comment>
<accession>A0A9W8Z563</accession>
<dbReference type="InterPro" id="IPR020946">
    <property type="entry name" value="Flavin_mOase-like"/>
</dbReference>
<comment type="caution">
    <text evidence="5">The sequence shown here is derived from an EMBL/GenBank/DDBJ whole genome shotgun (WGS) entry which is preliminary data.</text>
</comment>
<keyword evidence="3" id="KW-0274">FAD</keyword>
<proteinExistence type="inferred from homology"/>
<evidence type="ECO:0000256" key="1">
    <source>
        <dbReference type="ARBA" id="ARBA00010139"/>
    </source>
</evidence>
<dbReference type="OrthoDB" id="74360at2759"/>
<dbReference type="AlphaFoldDB" id="A0A9W8Z563"/>
<dbReference type="Gene3D" id="3.50.50.60">
    <property type="entry name" value="FAD/NAD(P)-binding domain"/>
    <property type="match status" value="2"/>
</dbReference>
<dbReference type="GO" id="GO:0004499">
    <property type="term" value="F:N,N-dimethylaniline monooxygenase activity"/>
    <property type="evidence" value="ECO:0007669"/>
    <property type="project" value="InterPro"/>
</dbReference>
<name>A0A9W8Z563_9PEZI</name>
<dbReference type="GO" id="GO:0050661">
    <property type="term" value="F:NADP binding"/>
    <property type="evidence" value="ECO:0007669"/>
    <property type="project" value="InterPro"/>
</dbReference>
<dbReference type="PANTHER" id="PTHR42877:SF7">
    <property type="entry name" value="FLAVIN-BINDING MONOOXYGENASE-RELATED"/>
    <property type="match status" value="1"/>
</dbReference>
<dbReference type="InterPro" id="IPR051209">
    <property type="entry name" value="FAD-bind_Monooxygenase_sf"/>
</dbReference>
<keyword evidence="6" id="KW-1185">Reference proteome</keyword>
<evidence type="ECO:0000313" key="5">
    <source>
        <dbReference type="EMBL" id="KAJ4396822.1"/>
    </source>
</evidence>
<organism evidence="5 6">
    <name type="scientific">Gnomoniopsis smithogilvyi</name>
    <dbReference type="NCBI Taxonomy" id="1191159"/>
    <lineage>
        <taxon>Eukaryota</taxon>
        <taxon>Fungi</taxon>
        <taxon>Dikarya</taxon>
        <taxon>Ascomycota</taxon>
        <taxon>Pezizomycotina</taxon>
        <taxon>Sordariomycetes</taxon>
        <taxon>Sordariomycetidae</taxon>
        <taxon>Diaporthales</taxon>
        <taxon>Gnomoniaceae</taxon>
        <taxon>Gnomoniopsis</taxon>
    </lineage>
</organism>
<dbReference type="GO" id="GO:0050660">
    <property type="term" value="F:flavin adenine dinucleotide binding"/>
    <property type="evidence" value="ECO:0007669"/>
    <property type="project" value="InterPro"/>
</dbReference>
<evidence type="ECO:0000313" key="6">
    <source>
        <dbReference type="Proteomes" id="UP001140453"/>
    </source>
</evidence>